<gene>
    <name evidence="1" type="ORF">A8M32_23870</name>
</gene>
<evidence type="ECO:0000313" key="2">
    <source>
        <dbReference type="Proteomes" id="UP000094342"/>
    </source>
</evidence>
<dbReference type="OrthoDB" id="8162253at2"/>
<dbReference type="EMBL" id="LYBW01000063">
    <property type="protein sequence ID" value="ODR88833.1"/>
    <property type="molecule type" value="Genomic_DNA"/>
</dbReference>
<accession>A0A1E3V5C8</accession>
<keyword evidence="2" id="KW-1185">Reference proteome</keyword>
<evidence type="ECO:0000313" key="1">
    <source>
        <dbReference type="EMBL" id="ODR88833.1"/>
    </source>
</evidence>
<protein>
    <submittedName>
        <fullName evidence="1">Uncharacterized protein</fullName>
    </submittedName>
</protein>
<proteinExistence type="predicted"/>
<sequence length="179" mass="19925">MKNPVLNLLFPICCIVSLYLASASHARADDWGCQVILCLSNPGGPTEFAECRPPVEKLWRHLARGHSFPTCSGVGFHSSKPGYEPYYCDDGYKLVGRYEPRGQEATCISTSLTEVSRTLCSFDSDRDGSSGGSVVFPRWERVNGHSRCMAYSITRPNIRSQPHYVDVTIDGSGTHRVWY</sequence>
<organism evidence="1 2">
    <name type="scientific">Sinorhizobium alkalisoli</name>
    <dbReference type="NCBI Taxonomy" id="1752398"/>
    <lineage>
        <taxon>Bacteria</taxon>
        <taxon>Pseudomonadati</taxon>
        <taxon>Pseudomonadota</taxon>
        <taxon>Alphaproteobacteria</taxon>
        <taxon>Hyphomicrobiales</taxon>
        <taxon>Rhizobiaceae</taxon>
        <taxon>Sinorhizobium/Ensifer group</taxon>
        <taxon>Sinorhizobium</taxon>
    </lineage>
</organism>
<dbReference type="STRING" id="1752398.A8M32_23870"/>
<name>A0A1E3V5C8_9HYPH</name>
<dbReference type="Proteomes" id="UP000094342">
    <property type="component" value="Unassembled WGS sequence"/>
</dbReference>
<comment type="caution">
    <text evidence="1">The sequence shown here is derived from an EMBL/GenBank/DDBJ whole genome shotgun (WGS) entry which is preliminary data.</text>
</comment>
<dbReference type="AlphaFoldDB" id="A0A1E3V5C8"/>
<dbReference type="RefSeq" id="WP_069460908.1">
    <property type="nucleotide sequence ID" value="NZ_CP034911.1"/>
</dbReference>
<reference evidence="2" key="1">
    <citation type="submission" date="2016-05" db="EMBL/GenBank/DDBJ databases">
        <authorList>
            <person name="Li Y."/>
        </authorList>
    </citation>
    <scope>NUCLEOTIDE SEQUENCE [LARGE SCALE GENOMIC DNA]</scope>
    <source>
        <strain evidence="2">YIC4027</strain>
    </source>
</reference>